<proteinExistence type="predicted"/>
<dbReference type="SUPFAM" id="SSF81837">
    <property type="entry name" value="BEACH domain"/>
    <property type="match status" value="1"/>
</dbReference>
<comment type="caution">
    <text evidence="3">The sequence shown here is derived from an EMBL/GenBank/DDBJ whole genome shotgun (WGS) entry which is preliminary data.</text>
</comment>
<dbReference type="SMART" id="SM01026">
    <property type="entry name" value="Beach"/>
    <property type="match status" value="1"/>
</dbReference>
<protein>
    <recommendedName>
        <fullName evidence="2">BEACH domain-containing protein</fullName>
    </recommendedName>
</protein>
<dbReference type="EMBL" id="JAPFFF010000040">
    <property type="protein sequence ID" value="KAK8841846.1"/>
    <property type="molecule type" value="Genomic_DNA"/>
</dbReference>
<keyword evidence="4" id="KW-1185">Reference proteome</keyword>
<feature type="compositionally biased region" description="Basic and acidic residues" evidence="1">
    <location>
        <begin position="324"/>
        <end position="370"/>
    </location>
</feature>
<feature type="region of interest" description="Disordered" evidence="1">
    <location>
        <begin position="321"/>
        <end position="392"/>
    </location>
</feature>
<dbReference type="SMART" id="SM00320">
    <property type="entry name" value="WD40"/>
    <property type="match status" value="3"/>
</dbReference>
<feature type="compositionally biased region" description="Low complexity" evidence="1">
    <location>
        <begin position="2012"/>
        <end position="2021"/>
    </location>
</feature>
<dbReference type="InterPro" id="IPR015943">
    <property type="entry name" value="WD40/YVTN_repeat-like_dom_sf"/>
</dbReference>
<dbReference type="Pfam" id="PF02138">
    <property type="entry name" value="Beach"/>
    <property type="match status" value="1"/>
</dbReference>
<feature type="compositionally biased region" description="Polar residues" evidence="1">
    <location>
        <begin position="372"/>
        <end position="385"/>
    </location>
</feature>
<dbReference type="InterPro" id="IPR001680">
    <property type="entry name" value="WD40_rpt"/>
</dbReference>
<dbReference type="Gene3D" id="2.130.10.10">
    <property type="entry name" value="YVTN repeat-like/Quinoprotein amine dehydrogenase"/>
    <property type="match status" value="1"/>
</dbReference>
<evidence type="ECO:0000313" key="4">
    <source>
        <dbReference type="Proteomes" id="UP001470230"/>
    </source>
</evidence>
<organism evidence="3 4">
    <name type="scientific">Tritrichomonas musculus</name>
    <dbReference type="NCBI Taxonomy" id="1915356"/>
    <lineage>
        <taxon>Eukaryota</taxon>
        <taxon>Metamonada</taxon>
        <taxon>Parabasalia</taxon>
        <taxon>Tritrichomonadida</taxon>
        <taxon>Tritrichomonadidae</taxon>
        <taxon>Tritrichomonas</taxon>
    </lineage>
</organism>
<dbReference type="SUPFAM" id="SSF50729">
    <property type="entry name" value="PH domain-like"/>
    <property type="match status" value="1"/>
</dbReference>
<feature type="region of interest" description="Disordered" evidence="1">
    <location>
        <begin position="1990"/>
        <end position="2021"/>
    </location>
</feature>
<dbReference type="InterPro" id="IPR036372">
    <property type="entry name" value="BEACH_dom_sf"/>
</dbReference>
<dbReference type="CDD" id="cd06071">
    <property type="entry name" value="Beach"/>
    <property type="match status" value="1"/>
</dbReference>
<evidence type="ECO:0000259" key="2">
    <source>
        <dbReference type="PROSITE" id="PS50197"/>
    </source>
</evidence>
<feature type="domain" description="BEACH" evidence="2">
    <location>
        <begin position="2158"/>
        <end position="2447"/>
    </location>
</feature>
<reference evidence="3 4" key="1">
    <citation type="submission" date="2024-04" db="EMBL/GenBank/DDBJ databases">
        <title>Tritrichomonas musculus Genome.</title>
        <authorList>
            <person name="Alves-Ferreira E."/>
            <person name="Grigg M."/>
            <person name="Lorenzi H."/>
            <person name="Galac M."/>
        </authorList>
    </citation>
    <scope>NUCLEOTIDE SEQUENCE [LARGE SCALE GENOMIC DNA]</scope>
    <source>
        <strain evidence="3 4">EAF2021</strain>
    </source>
</reference>
<dbReference type="InterPro" id="IPR000409">
    <property type="entry name" value="BEACH_dom"/>
</dbReference>
<dbReference type="PANTHER" id="PTHR13743">
    <property type="entry name" value="BEIGE/BEACH-RELATED"/>
    <property type="match status" value="1"/>
</dbReference>
<evidence type="ECO:0000256" key="1">
    <source>
        <dbReference type="SAM" id="MobiDB-lite"/>
    </source>
</evidence>
<accession>A0ABR2H7D0</accession>
<dbReference type="SUPFAM" id="SSF50978">
    <property type="entry name" value="WD40 repeat-like"/>
    <property type="match status" value="1"/>
</dbReference>
<dbReference type="Gene3D" id="1.10.1540.10">
    <property type="entry name" value="BEACH domain"/>
    <property type="match status" value="1"/>
</dbReference>
<dbReference type="InterPro" id="IPR036322">
    <property type="entry name" value="WD40_repeat_dom_sf"/>
</dbReference>
<dbReference type="PROSITE" id="PS50197">
    <property type="entry name" value="BEACH"/>
    <property type="match status" value="1"/>
</dbReference>
<feature type="compositionally biased region" description="Basic and acidic residues" evidence="1">
    <location>
        <begin position="1990"/>
        <end position="2000"/>
    </location>
</feature>
<dbReference type="PANTHER" id="PTHR13743:SF161">
    <property type="entry name" value="BEIGE_BEACH DOMAIN CONTAINING PROTEIN"/>
    <property type="match status" value="1"/>
</dbReference>
<evidence type="ECO:0000313" key="3">
    <source>
        <dbReference type="EMBL" id="KAK8841846.1"/>
    </source>
</evidence>
<dbReference type="InterPro" id="IPR050865">
    <property type="entry name" value="BEACH_Domain"/>
</dbReference>
<name>A0ABR2H7D0_9EUKA</name>
<dbReference type="Proteomes" id="UP001470230">
    <property type="component" value="Unassembled WGS sequence"/>
</dbReference>
<gene>
    <name evidence="3" type="ORF">M9Y10_026798</name>
</gene>
<sequence>MFDENSAKQLVLRILHLPVPEQVSDQSLKFVILFFQNKKKYISKKTKSIDPNLPFNSFMQEIFGDNELQGNYSFSWSSLSIINLKIKSHILTENDLKAASLFVFYAALDWLTLFEIKNIEINSKHDNLPFLPDTSLLDAILTVSIAYKAFEQFSLSLFCLIFTRIALIEPIASPKVLSGSGHKFIGSVTSKDSLTLHLVSWTSLINSKYEKYYSEEGYIEMPQPLRIVLELVMQAIQIVPGYFSMGDAQTIFKILKPFAIESCRCNDPFPLNLIVILAPFLEIDEVDQMFQAGVLSLMSYVSSNQPFINFSELKINFSSQTDKTNNKEREDTNNKEQEDTNNKEQEDTNNKEQEDTNNKEQEDTNNKEQEDTNNNDSHQKTSTFDNSHENCPVANSRRLFNERGDLQPVQFFISKNDLTSSQLLLACIPNGVKSVASLLKHTLENSSRMSCELFPAQIDSFINDIRKEGQNSDHFWSILTVLLFLCENSNFEEPSLCEFFQYILEETQLFNAPYSIYQPSDGLSKSEYLNLSIFLSLRFYAIKIFVSPTQISCFQLYWNKVSHNVFTNKASESDLALFAEFFSFMEAFKFTDLLSSVLPICISDTYFVSLRMSDSSLVSFSILQLIVSVFKTEKKSKELFSNFFLNDSFLDFLFSAIFDSYFSDSALSIISSCAVRFADNLSGRFCDSFRAISEVNDINFIIENQDIISHNVNVLYELFEMIIGFLLQHSEKASSFIPLFQISYQTIKNLSSLPIKIAELKTELLTSICSLLHNFIKFASVASIDERDNLSWMSSRAASKKKSAFKMTQSVLDGILTAIKSFEGNEPSTPCFSSLMFASSGGKSSSLRAEFLIARPSFVTLTIRAFSPSSRLSGVLKFVSSLCDFSTANCRACHVGGVDNELVKVIQNDSSSTTVLKDSLHLFSQIAQTSSSTSVVASFMKCFHSIKEPYKMSPVMIQAVNTLDLILAHGSNTPAAFLPAMNELPFIRVEGLTEDDLCNGFTLISWIFIDGGSQDSPASIMSICRENPSQNEANKDFSSTALLTVIVQLGRVFIGNSRVLGGRDAIVLDDFVPTDRWTMIAITFECSKTNKNKDSCEFIIKSFINNKSATSKQKIPVEISSSKNRPLTIISCGNVGGGNDLEHPALVASVALFPIIRPHTCLEIVQNGLLLTRSNTERSNASLQVVEKMPNPFFCALIESENSVLCVSNNGIKRPKTSKVILDGRTIMQQMPFADIFTRFFTARSLIPLFAMMSLKSISSQQNENEEEICLKERNQLLASSAIRVLFHALQMSSQTSCREFVASGGFKIVSFLLSNFPESLTPTLFNQVVALAKESSSREVRMETADEIIFNEKLWSLSACDTQSFVVQQLINLAYEKQDEYSIHSRRSLSDFLGSILFLYWVKEHEKNDLQILIMNSVVVRSGDDLSLTDVGSLIGAATFSDSKISIDVLYMMQQIALMPDTFASFTDKDFFHLHVLIQRGCGAVICALMRFVVAIHSSQRKCIFTLGEHATIIANEILITSNFTEDDIGQLSDMVDTYPAVFPVFCAAISAFSTENSIHDSFESAFSSFLSSQKKNEVVKDWTIWPVYASLNKNGQELPKTVNFMLKSSLNFVELFGQSIVCSETAGDESGSACRELLLQVGTEFLMKRIDKEDNNFHDDQISSQKVDNYIGLCFYFIFFFGSNKALSQSYLKEGVESGLVDPIALQKKAISFSLKRPPFSFFTGSSNDRPSFNVNEESEWIDKELALQCVQVIAKKKLTKYSNLALFFLTYLVRFLPNQSLTLLHELKTMASFDGPFSNLFMFAQNHSNAPPADHTAAFEILVDQFRQQTSSVQVVIDSCSRRLNGILHRYSSALRSEGRMNSSIRLFDPKTVETEMQEEKRASNQLWKSLWRKMTFDCAPWHSCLDSSSGSTRRWKRDETLCTRSLIPMKMKVNYKFDDHNEASLGRELGNMKLAREQNEETKRRQRALSLCPEILETSSLFDSEKKKEERIEKMGSEVNDDDSYTNSSHSKSTVKSSKNSSFSLLKARSFSHGLGFDSATRIRFSSSSHSSQQLVFMCECQRIRVSHTRDCLFSLFNEEIKLQFKRKTRTIKMNDILRVFLRAPLHHPHGIEIITRQGASHFLVFPEKVKNIDVASAISSLAPPSIRPFVQNCESKEFFISHGITAIWKKRNMSNFEYLMMLNYYSGRSFSQLSMYPFLPWVLVDYDSDEIDIQDPSSFRDLSNPVGKLGQKRLESLRKRSQEMQEFGNIPFLYSSFAVSPLIVILWMMREEPFTSLHIEMQSGKFDHAARQFSSIPDTFRMIQAHLNDFRELIPEFFFTKEFLVNENKFDLGFANDSKIDNVVLPKWCHDDALTFVYYLRKALESDFVSSHLNDWIDLIWGFKQRGKEAEKADNTYDPSIYSDVWNEETLNDPERRSLIDETLTHCGQIPDQLFTSPHPQRELKELNKSEVNCKSLHSLSIGGDHVLFGTVREISEVTNDNRSFEIVLLTSSGKFFDCKISENEKESDVTEITVTSLLKGLSLNVEDASAFAVFSLDEIAFGTSSGKVTLIDTKKQSVCSLQPHEGRVNCVASSAPFIVSGGSDTVISCIEKVVTLTNSSQNSKGGQLKRVFSMAAYSSEVVCSAVSKEFHVVASGTRDGHVIVQSLEKSNVTCVIDLQNDRKPSHITITRAWGFIVVCAVREHDGNEPDDDGSEILVFTLKGELIGQRKIEGKVSKILTWASNDGFDFLTAALDVGKIIAFEAFYLSGDLIVVADSGNANTESCLCKLPEGFGCVGNEIVVMSYSIESGTLVAISKSGSVSLINNFFINTQRLMKKL</sequence>